<dbReference type="SUPFAM" id="SSF55729">
    <property type="entry name" value="Acyl-CoA N-acyltransferases (Nat)"/>
    <property type="match status" value="1"/>
</dbReference>
<evidence type="ECO:0000259" key="1">
    <source>
        <dbReference type="PROSITE" id="PS51186"/>
    </source>
</evidence>
<dbReference type="Proteomes" id="UP001151699">
    <property type="component" value="Chromosome B"/>
</dbReference>
<name>A0A9Q0N5R3_9DIPT</name>
<organism evidence="2 3">
    <name type="scientific">Pseudolycoriella hygida</name>
    <dbReference type="NCBI Taxonomy" id="35572"/>
    <lineage>
        <taxon>Eukaryota</taxon>
        <taxon>Metazoa</taxon>
        <taxon>Ecdysozoa</taxon>
        <taxon>Arthropoda</taxon>
        <taxon>Hexapoda</taxon>
        <taxon>Insecta</taxon>
        <taxon>Pterygota</taxon>
        <taxon>Neoptera</taxon>
        <taxon>Endopterygota</taxon>
        <taxon>Diptera</taxon>
        <taxon>Nematocera</taxon>
        <taxon>Sciaroidea</taxon>
        <taxon>Sciaridae</taxon>
        <taxon>Pseudolycoriella</taxon>
    </lineage>
</organism>
<dbReference type="OrthoDB" id="7797283at2759"/>
<feature type="domain" description="N-acetyltransferase" evidence="1">
    <location>
        <begin position="1"/>
        <end position="135"/>
    </location>
</feature>
<dbReference type="CDD" id="cd04301">
    <property type="entry name" value="NAT_SF"/>
    <property type="match status" value="1"/>
</dbReference>
<proteinExistence type="predicted"/>
<evidence type="ECO:0000313" key="3">
    <source>
        <dbReference type="Proteomes" id="UP001151699"/>
    </source>
</evidence>
<reference evidence="2" key="1">
    <citation type="submission" date="2022-07" db="EMBL/GenBank/DDBJ databases">
        <authorList>
            <person name="Trinca V."/>
            <person name="Uliana J.V.C."/>
            <person name="Torres T.T."/>
            <person name="Ward R.J."/>
            <person name="Monesi N."/>
        </authorList>
    </citation>
    <scope>NUCLEOTIDE SEQUENCE</scope>
    <source>
        <strain evidence="2">HSMRA1968</strain>
        <tissue evidence="2">Whole embryos</tissue>
    </source>
</reference>
<accession>A0A9Q0N5R3</accession>
<dbReference type="Pfam" id="PF00583">
    <property type="entry name" value="Acetyltransf_1"/>
    <property type="match status" value="1"/>
</dbReference>
<dbReference type="GO" id="GO:0016747">
    <property type="term" value="F:acyltransferase activity, transferring groups other than amino-acyl groups"/>
    <property type="evidence" value="ECO:0007669"/>
    <property type="project" value="InterPro"/>
</dbReference>
<gene>
    <name evidence="2" type="ORF">Bhyg_09029</name>
</gene>
<dbReference type="InterPro" id="IPR016181">
    <property type="entry name" value="Acyl_CoA_acyltransferase"/>
</dbReference>
<dbReference type="InterPro" id="IPR000182">
    <property type="entry name" value="GNAT_dom"/>
</dbReference>
<evidence type="ECO:0000313" key="2">
    <source>
        <dbReference type="EMBL" id="KAJ6644063.1"/>
    </source>
</evidence>
<protein>
    <recommendedName>
        <fullName evidence="1">N-acetyltransferase domain-containing protein</fullName>
    </recommendedName>
</protein>
<dbReference type="AlphaFoldDB" id="A0A9Q0N5R3"/>
<dbReference type="EMBL" id="WJQU01000002">
    <property type="protein sequence ID" value="KAJ6644063.1"/>
    <property type="molecule type" value="Genomic_DNA"/>
</dbReference>
<dbReference type="Gene3D" id="3.40.630.30">
    <property type="match status" value="1"/>
</dbReference>
<sequence>MTFEYKTFQSSGYDLKIVLKKSPCLALLANANVDSCISVVAYEDDMPIGVLIARELMQGDLYIAHINVSPCYHRRKGIGSELLKIIENIATEKSLKRLSLLVRNQNLGAKAFFEKEGFVEYLKCDTGQEMIKYINL</sequence>
<comment type="caution">
    <text evidence="2">The sequence shown here is derived from an EMBL/GenBank/DDBJ whole genome shotgun (WGS) entry which is preliminary data.</text>
</comment>
<dbReference type="PROSITE" id="PS51186">
    <property type="entry name" value="GNAT"/>
    <property type="match status" value="1"/>
</dbReference>
<keyword evidence="3" id="KW-1185">Reference proteome</keyword>